<evidence type="ECO:0000256" key="1">
    <source>
        <dbReference type="ARBA" id="ARBA00004953"/>
    </source>
</evidence>
<accession>A0A1T5LHW6</accession>
<protein>
    <submittedName>
        <fullName evidence="4">Precorrin-6A/cobalt-precorrin-6A reductase</fullName>
    </submittedName>
</protein>
<dbReference type="EMBL" id="FUZT01000007">
    <property type="protein sequence ID" value="SKC75607.1"/>
    <property type="molecule type" value="Genomic_DNA"/>
</dbReference>
<keyword evidence="2" id="KW-0169">Cobalamin biosynthesis</keyword>
<evidence type="ECO:0000256" key="2">
    <source>
        <dbReference type="ARBA" id="ARBA00022573"/>
    </source>
</evidence>
<name>A0A1T5LHW6_9FIRM</name>
<dbReference type="PANTHER" id="PTHR36925:SF1">
    <property type="entry name" value="COBALT-PRECORRIN-6A REDUCTASE"/>
    <property type="match status" value="1"/>
</dbReference>
<dbReference type="AlphaFoldDB" id="A0A1T5LHW6"/>
<dbReference type="PANTHER" id="PTHR36925">
    <property type="entry name" value="COBALT-PRECORRIN-6A REDUCTASE"/>
    <property type="match status" value="1"/>
</dbReference>
<proteinExistence type="predicted"/>
<evidence type="ECO:0000256" key="3">
    <source>
        <dbReference type="ARBA" id="ARBA00023002"/>
    </source>
</evidence>
<dbReference type="OrthoDB" id="9780707at2"/>
<dbReference type="NCBIfam" id="NF005970">
    <property type="entry name" value="PRK08057.1-4"/>
    <property type="match status" value="1"/>
</dbReference>
<evidence type="ECO:0000313" key="5">
    <source>
        <dbReference type="Proteomes" id="UP000190285"/>
    </source>
</evidence>
<dbReference type="GO" id="GO:0009236">
    <property type="term" value="P:cobalamin biosynthetic process"/>
    <property type="evidence" value="ECO:0007669"/>
    <property type="project" value="UniProtKB-UniPathway"/>
</dbReference>
<comment type="pathway">
    <text evidence="1">Cofactor biosynthesis; adenosylcobalamin biosynthesis.</text>
</comment>
<keyword evidence="3" id="KW-0560">Oxidoreductase</keyword>
<dbReference type="PROSITE" id="PS51014">
    <property type="entry name" value="COBK_CBIJ"/>
    <property type="match status" value="1"/>
</dbReference>
<dbReference type="NCBIfam" id="TIGR00715">
    <property type="entry name" value="precor6x_red"/>
    <property type="match status" value="1"/>
</dbReference>
<dbReference type="InterPro" id="IPR003723">
    <property type="entry name" value="Precorrin-6x_reduct"/>
</dbReference>
<gene>
    <name evidence="4" type="ORF">SAMN02194393_02884</name>
</gene>
<dbReference type="Pfam" id="PF02571">
    <property type="entry name" value="CbiJ"/>
    <property type="match status" value="1"/>
</dbReference>
<sequence>MILVLSGTKDGREIVYKLRDRDFDLIVTTATEYGKSLYNEDKGLKVISQRLDYNEMVKVIKENSISLVIDATHPYADKVSHNISRACNDTEIPCIRYQRKKSSIDELNYRVQWVSGYADAAMKLYKTKGNILLTTGSKTLNVFTSKISPERLYSRILPTSSILKKCEDLGFKPSNLIAMQGPFTKEMNIELIKKYNIDILVTKDSGKAGGTIEKIEAAKEMNIPVMIILRPEITGEVVFDDIDKLVDKVCEIDG</sequence>
<reference evidence="4 5" key="1">
    <citation type="submission" date="2017-02" db="EMBL/GenBank/DDBJ databases">
        <authorList>
            <person name="Peterson S.W."/>
        </authorList>
    </citation>
    <scope>NUCLEOTIDE SEQUENCE [LARGE SCALE GENOMIC DNA]</scope>
    <source>
        <strain evidence="4 5">M1</strain>
    </source>
</reference>
<dbReference type="UniPathway" id="UPA00148"/>
<keyword evidence="5" id="KW-1185">Reference proteome</keyword>
<dbReference type="RefSeq" id="WP_079492526.1">
    <property type="nucleotide sequence ID" value="NZ_FUZT01000007.1"/>
</dbReference>
<organism evidence="4 5">
    <name type="scientific">Maledivibacter halophilus</name>
    <dbReference type="NCBI Taxonomy" id="36842"/>
    <lineage>
        <taxon>Bacteria</taxon>
        <taxon>Bacillati</taxon>
        <taxon>Bacillota</taxon>
        <taxon>Clostridia</taxon>
        <taxon>Peptostreptococcales</taxon>
        <taxon>Caminicellaceae</taxon>
        <taxon>Maledivibacter</taxon>
    </lineage>
</organism>
<dbReference type="Proteomes" id="UP000190285">
    <property type="component" value="Unassembled WGS sequence"/>
</dbReference>
<evidence type="ECO:0000313" key="4">
    <source>
        <dbReference type="EMBL" id="SKC75607.1"/>
    </source>
</evidence>
<dbReference type="STRING" id="36842.SAMN02194393_02884"/>
<dbReference type="GO" id="GO:0016994">
    <property type="term" value="F:precorrin-6A reductase activity"/>
    <property type="evidence" value="ECO:0007669"/>
    <property type="project" value="InterPro"/>
</dbReference>